<evidence type="ECO:0000313" key="9">
    <source>
        <dbReference type="Proteomes" id="UP000662931"/>
    </source>
</evidence>
<accession>A0A875S122</accession>
<comment type="function">
    <text evidence="1 6">Involved in nucleolar processing of pre-18S ribosomal RNA.</text>
</comment>
<comment type="subunit">
    <text evidence="6">Component of the ribosomal small subunit (SSU) processome.</text>
</comment>
<dbReference type="PANTHER" id="PTHR12838">
    <property type="entry name" value="U3 SMALL NUCLEOLAR RNA-ASSOCIATED PROTEIN 11"/>
    <property type="match status" value="1"/>
</dbReference>
<evidence type="ECO:0000256" key="5">
    <source>
        <dbReference type="ARBA" id="ARBA00023242"/>
    </source>
</evidence>
<proteinExistence type="inferred from homology"/>
<keyword evidence="4 6" id="KW-0698">rRNA processing</keyword>
<keyword evidence="9" id="KW-1185">Reference proteome</keyword>
<dbReference type="Pfam" id="PF03998">
    <property type="entry name" value="Utp11"/>
    <property type="match status" value="1"/>
</dbReference>
<dbReference type="OrthoDB" id="29058at2759"/>
<name>A0A875S122_EENNA</name>
<dbReference type="KEGG" id="bnn:FOA43_001990"/>
<evidence type="ECO:0000256" key="4">
    <source>
        <dbReference type="ARBA" id="ARBA00022552"/>
    </source>
</evidence>
<comment type="similarity">
    <text evidence="3 6">Belongs to the UTP11 family.</text>
</comment>
<reference evidence="8" key="1">
    <citation type="submission" date="2020-10" db="EMBL/GenBank/DDBJ databases">
        <authorList>
            <person name="Roach M.J.R."/>
        </authorList>
    </citation>
    <scope>NUCLEOTIDE SEQUENCE</scope>
    <source>
        <strain evidence="8">CBS 1945</strain>
    </source>
</reference>
<evidence type="ECO:0000256" key="3">
    <source>
        <dbReference type="ARBA" id="ARBA00008105"/>
    </source>
</evidence>
<evidence type="ECO:0000313" key="8">
    <source>
        <dbReference type="EMBL" id="QPG74658.1"/>
    </source>
</evidence>
<dbReference type="RefSeq" id="XP_038778223.1">
    <property type="nucleotide sequence ID" value="XM_038922295.1"/>
</dbReference>
<gene>
    <name evidence="8" type="ORF">FOA43_001990</name>
</gene>
<dbReference type="Proteomes" id="UP000662931">
    <property type="component" value="Chromosome 2"/>
</dbReference>
<keyword evidence="5 6" id="KW-0539">Nucleus</keyword>
<feature type="region of interest" description="Disordered" evidence="7">
    <location>
        <begin position="1"/>
        <end position="29"/>
    </location>
</feature>
<dbReference type="InterPro" id="IPR007144">
    <property type="entry name" value="SSU_processome_Utp11"/>
</dbReference>
<evidence type="ECO:0000256" key="7">
    <source>
        <dbReference type="SAM" id="MobiDB-lite"/>
    </source>
</evidence>
<protein>
    <recommendedName>
        <fullName evidence="6">U3 small nucleolar RNA-associated protein 11</fullName>
        <shortName evidence="6">U3 snoRNA-associated protein 11</shortName>
    </recommendedName>
</protein>
<dbReference type="EMBL" id="CP064813">
    <property type="protein sequence ID" value="QPG74658.1"/>
    <property type="molecule type" value="Genomic_DNA"/>
</dbReference>
<dbReference type="AlphaFoldDB" id="A0A875S122"/>
<dbReference type="PANTHER" id="PTHR12838:SF0">
    <property type="entry name" value="U3 SMALL NUCLEOLAR RNA-ASSOCIATED PROTEIN 11-RELATED"/>
    <property type="match status" value="1"/>
</dbReference>
<evidence type="ECO:0000256" key="6">
    <source>
        <dbReference type="PIRNR" id="PIRNR015952"/>
    </source>
</evidence>
<evidence type="ECO:0000256" key="1">
    <source>
        <dbReference type="ARBA" id="ARBA00004099"/>
    </source>
</evidence>
<sequence length="268" mass="31339">MAGFVHDIQKKQHRERAQPQKRKRLGFLEKKKDYRLRAQDYHKKQAQLKILKQKAKNYNEDEYYHAMTTKKTDSRGILISEKDTEILSNDEILLLKTQDTGYLNTMAQREAKKIAKELNDSSTFKSAGQHTVFVESRQEMDDFDAVKYFDTDPSLLYKRENRLRVRQLNGRVDETVGGTVGGTVDGIVDDSPIVGESGDAEGYSKEERDLNKIKKLNSLQQRIQRQKKLRHLNSRLEFQKELMKGGNRKKIETKEGVTTFKWKNQRKR</sequence>
<dbReference type="GeneID" id="62195391"/>
<dbReference type="GO" id="GO:0032040">
    <property type="term" value="C:small-subunit processome"/>
    <property type="evidence" value="ECO:0007669"/>
    <property type="project" value="UniProtKB-UniRule"/>
</dbReference>
<comment type="subcellular location">
    <subcellularLocation>
        <location evidence="2 6">Nucleus</location>
        <location evidence="2 6">Nucleolus</location>
    </subcellularLocation>
</comment>
<organism evidence="8 9">
    <name type="scientific">Eeniella nana</name>
    <name type="common">Yeast</name>
    <name type="synonym">Brettanomyces nanus</name>
    <dbReference type="NCBI Taxonomy" id="13502"/>
    <lineage>
        <taxon>Eukaryota</taxon>
        <taxon>Fungi</taxon>
        <taxon>Dikarya</taxon>
        <taxon>Ascomycota</taxon>
        <taxon>Saccharomycotina</taxon>
        <taxon>Pichiomycetes</taxon>
        <taxon>Pichiales</taxon>
        <taxon>Pichiaceae</taxon>
        <taxon>Brettanomyces</taxon>
    </lineage>
</organism>
<feature type="compositionally biased region" description="Basic and acidic residues" evidence="7">
    <location>
        <begin position="7"/>
        <end position="18"/>
    </location>
</feature>
<evidence type="ECO:0000256" key="2">
    <source>
        <dbReference type="ARBA" id="ARBA00004604"/>
    </source>
</evidence>
<dbReference type="GO" id="GO:0006364">
    <property type="term" value="P:rRNA processing"/>
    <property type="evidence" value="ECO:0007669"/>
    <property type="project" value="UniProtKB-UniRule"/>
</dbReference>
<dbReference type="PIRSF" id="PIRSF015952">
    <property type="entry name" value="U3snoRNP11"/>
    <property type="match status" value="1"/>
</dbReference>